<feature type="domain" description="BioF2-like acetyltransferase" evidence="1">
    <location>
        <begin position="196"/>
        <end position="339"/>
    </location>
</feature>
<keyword evidence="3" id="KW-1185">Reference proteome</keyword>
<dbReference type="InterPro" id="IPR038740">
    <property type="entry name" value="BioF2-like_GNAT_dom"/>
</dbReference>
<dbReference type="AlphaFoldDB" id="A0A7Y6Q869"/>
<keyword evidence="2" id="KW-0808">Transferase</keyword>
<evidence type="ECO:0000259" key="1">
    <source>
        <dbReference type="Pfam" id="PF13480"/>
    </source>
</evidence>
<dbReference type="InterPro" id="IPR016181">
    <property type="entry name" value="Acyl_CoA_acyltransferase"/>
</dbReference>
<dbReference type="EMBL" id="JABWDU010000004">
    <property type="protein sequence ID" value="NVD40853.1"/>
    <property type="molecule type" value="Genomic_DNA"/>
</dbReference>
<name>A0A7Y6Q869_9HYPH</name>
<evidence type="ECO:0000313" key="3">
    <source>
        <dbReference type="Proteomes" id="UP000520198"/>
    </source>
</evidence>
<proteinExistence type="predicted"/>
<gene>
    <name evidence="2" type="ORF">HT585_18430</name>
</gene>
<dbReference type="Pfam" id="PF13480">
    <property type="entry name" value="Acetyltransf_6"/>
    <property type="match status" value="1"/>
</dbReference>
<sequence>MPSRATSPIAETIQRIASPCRSADDLDISVVTSLDGFMALQEDWDDLFERAAAPQQVFQRHIFLRYWARHYLDPKTQLCILTGRVDGRLVTVWPLVRRRKLGVDALSFMGAPVAQFGDVLVEAGDGRPALLQAGWNAVTALGADLFEARRVRADAALCGAPVPMAAALPGDMQAPFASLARRVSADGPGIAYSPRERSSFRRRLRRLRERGEITFSEPVSGQAAARAAMAAIAIKRNWLLEKAILSPAVMDSRFQTFFEDLAGDAAAGLHVTAVACDGQPVGIDLALDCKGHTFGHVLAAASGYEGEGLGRLLIHRTFAAAAHRGNRVFDLLAPADAYKMQHADGHVAIRDYAPAFSWRGRLMRALVLERLLPMTKAVAKRLPARWMQKLVTRKIRAEQASQAS</sequence>
<reference evidence="2 3" key="1">
    <citation type="submission" date="2020-06" db="EMBL/GenBank/DDBJ databases">
        <authorList>
            <person name="Grouzdev D.S."/>
        </authorList>
    </citation>
    <scope>NUCLEOTIDE SEQUENCE [LARGE SCALE GENOMIC DNA]</scope>
    <source>
        <strain evidence="2 3">HO-A22</strain>
    </source>
</reference>
<dbReference type="Proteomes" id="UP000520198">
    <property type="component" value="Unassembled WGS sequence"/>
</dbReference>
<organism evidence="2 3">
    <name type="scientific">Ensifer oleiphilus</name>
    <dbReference type="NCBI Taxonomy" id="2742698"/>
    <lineage>
        <taxon>Bacteria</taxon>
        <taxon>Pseudomonadati</taxon>
        <taxon>Pseudomonadota</taxon>
        <taxon>Alphaproteobacteria</taxon>
        <taxon>Hyphomicrobiales</taxon>
        <taxon>Rhizobiaceae</taxon>
        <taxon>Sinorhizobium/Ensifer group</taxon>
        <taxon>Ensifer</taxon>
    </lineage>
</organism>
<dbReference type="SUPFAM" id="SSF55729">
    <property type="entry name" value="Acyl-CoA N-acyltransferases (Nat)"/>
    <property type="match status" value="1"/>
</dbReference>
<dbReference type="RefSeq" id="WP_176354355.1">
    <property type="nucleotide sequence ID" value="NZ_JABWDU010000004.1"/>
</dbReference>
<dbReference type="GO" id="GO:0016740">
    <property type="term" value="F:transferase activity"/>
    <property type="evidence" value="ECO:0007669"/>
    <property type="project" value="UniProtKB-KW"/>
</dbReference>
<protein>
    <submittedName>
        <fullName evidence="2">GNAT family N-acetyltransferase</fullName>
    </submittedName>
</protein>
<evidence type="ECO:0000313" key="2">
    <source>
        <dbReference type="EMBL" id="NVD40853.1"/>
    </source>
</evidence>
<comment type="caution">
    <text evidence="2">The sequence shown here is derived from an EMBL/GenBank/DDBJ whole genome shotgun (WGS) entry which is preliminary data.</text>
</comment>
<accession>A0A7Y6Q869</accession>